<evidence type="ECO:0000256" key="3">
    <source>
        <dbReference type="ARBA" id="ARBA00023274"/>
    </source>
</evidence>
<dbReference type="Proteomes" id="UP001162087">
    <property type="component" value="Chromosome 4"/>
</dbReference>
<dbReference type="InterPro" id="IPR001790">
    <property type="entry name" value="Ribosomal_uL10"/>
</dbReference>
<evidence type="ECO:0008006" key="7">
    <source>
        <dbReference type="Google" id="ProtNLM"/>
    </source>
</evidence>
<dbReference type="InterPro" id="IPR047865">
    <property type="entry name" value="Ribosomal_uL10_bac_type"/>
</dbReference>
<comment type="similarity">
    <text evidence="1">Belongs to the universal ribosomal protein uL10 family.</text>
</comment>
<sequence length="250" mass="28151">MLRSGFIPKRVSRNGFFALTDTIGVSNRFYALASEQVSRKTVKPLDSRKTFLVDTYKHLMENSSVVLFAHYNNLSKTEDHHFRFKIKQTGGTLTKVRNNLFEVYLKNSHLPDPCGFVKRKEQNRSHPLLPLLKGPTAAITYEDANPQQVAKLLKLLKSAQDKLLVIGAKVENQVLNVEKLNDFKSLPTKLEMQSQLATVLQMLSGLGLVRTLESGSNALYLTLKSHHDNQKPKEDAENSSADDKSVESKQ</sequence>
<dbReference type="FunFam" id="3.30.70.1730:FF:000015">
    <property type="entry name" value="Mrpl11p"/>
    <property type="match status" value="1"/>
</dbReference>
<dbReference type="RefSeq" id="XP_056086488.1">
    <property type="nucleotide sequence ID" value="XM_056232183.1"/>
</dbReference>
<evidence type="ECO:0000313" key="6">
    <source>
        <dbReference type="Proteomes" id="UP001162087"/>
    </source>
</evidence>
<dbReference type="PANTHER" id="PTHR11560">
    <property type="entry name" value="39S RIBOSOMAL PROTEIN L10, MITOCHONDRIAL"/>
    <property type="match status" value="1"/>
</dbReference>
<keyword evidence="2" id="KW-0689">Ribosomal protein</keyword>
<dbReference type="SUPFAM" id="SSF160369">
    <property type="entry name" value="Ribosomal protein L10-like"/>
    <property type="match status" value="1"/>
</dbReference>
<dbReference type="InterPro" id="IPR043141">
    <property type="entry name" value="Ribosomal_uL10-like_sf"/>
</dbReference>
<dbReference type="EMBL" id="OX365899">
    <property type="protein sequence ID" value="CAI4057134.1"/>
    <property type="molecule type" value="Genomic_DNA"/>
</dbReference>
<dbReference type="AlphaFoldDB" id="A0AA35JEG2"/>
<evidence type="ECO:0000256" key="2">
    <source>
        <dbReference type="ARBA" id="ARBA00022980"/>
    </source>
</evidence>
<reference evidence="5" key="1">
    <citation type="submission" date="2022-10" db="EMBL/GenBank/DDBJ databases">
        <authorList>
            <person name="Byrne P K."/>
        </authorList>
    </citation>
    <scope>NUCLEOTIDE SEQUENCE</scope>
    <source>
        <strain evidence="5">IFO1802</strain>
    </source>
</reference>
<evidence type="ECO:0000256" key="4">
    <source>
        <dbReference type="SAM" id="MobiDB-lite"/>
    </source>
</evidence>
<dbReference type="Pfam" id="PF00466">
    <property type="entry name" value="Ribosomal_L10"/>
    <property type="match status" value="1"/>
</dbReference>
<accession>A0AA35JEG2</accession>
<keyword evidence="6" id="KW-1185">Reference proteome</keyword>
<dbReference type="GO" id="GO:1990904">
    <property type="term" value="C:ribonucleoprotein complex"/>
    <property type="evidence" value="ECO:0007669"/>
    <property type="project" value="UniProtKB-KW"/>
</dbReference>
<name>A0AA35JEG2_SACK1</name>
<dbReference type="GO" id="GO:0005840">
    <property type="term" value="C:ribosome"/>
    <property type="evidence" value="ECO:0007669"/>
    <property type="project" value="UniProtKB-KW"/>
</dbReference>
<gene>
    <name evidence="5" type="primary">SKDI04G0440</name>
    <name evidence="5" type="ORF">SKDI_04G0440</name>
</gene>
<protein>
    <recommendedName>
        <fullName evidence="7">MRPL11-like protein</fullName>
    </recommendedName>
</protein>
<dbReference type="Gene3D" id="3.30.70.1730">
    <property type="match status" value="1"/>
</dbReference>
<dbReference type="GeneID" id="80922788"/>
<keyword evidence="3" id="KW-0687">Ribonucleoprotein</keyword>
<feature type="region of interest" description="Disordered" evidence="4">
    <location>
        <begin position="225"/>
        <end position="250"/>
    </location>
</feature>
<evidence type="ECO:0000313" key="5">
    <source>
        <dbReference type="EMBL" id="CAI4057134.1"/>
    </source>
</evidence>
<organism evidence="5 6">
    <name type="scientific">Saccharomyces kudriavzevii (strain ATCC MYA-4449 / AS 2.2408 / CBS 8840 / NBRC 1802 / NCYC 2889)</name>
    <name type="common">Yeast</name>
    <dbReference type="NCBI Taxonomy" id="226230"/>
    <lineage>
        <taxon>Eukaryota</taxon>
        <taxon>Fungi</taxon>
        <taxon>Dikarya</taxon>
        <taxon>Ascomycota</taxon>
        <taxon>Saccharomycotina</taxon>
        <taxon>Saccharomycetes</taxon>
        <taxon>Saccharomycetales</taxon>
        <taxon>Saccharomycetaceae</taxon>
        <taxon>Saccharomyces</taxon>
    </lineage>
</organism>
<dbReference type="CDD" id="cd05797">
    <property type="entry name" value="Ribosomal_L10"/>
    <property type="match status" value="1"/>
</dbReference>
<proteinExistence type="inferred from homology"/>
<evidence type="ECO:0000256" key="1">
    <source>
        <dbReference type="ARBA" id="ARBA00008889"/>
    </source>
</evidence>